<dbReference type="Pfam" id="PF05988">
    <property type="entry name" value="DUF899"/>
    <property type="match status" value="1"/>
</dbReference>
<keyword evidence="3" id="KW-1185">Reference proteome</keyword>
<dbReference type="OrthoDB" id="7335590at2"/>
<comment type="caution">
    <text evidence="2">The sequence shown here is derived from an EMBL/GenBank/DDBJ whole genome shotgun (WGS) entry which is preliminary data.</text>
</comment>
<proteinExistence type="predicted"/>
<dbReference type="AlphaFoldDB" id="A0A5C8PI13"/>
<evidence type="ECO:0000313" key="3">
    <source>
        <dbReference type="Proteomes" id="UP000321638"/>
    </source>
</evidence>
<dbReference type="Proteomes" id="UP000321638">
    <property type="component" value="Unassembled WGS sequence"/>
</dbReference>
<name>A0A5C8PI13_9HYPH</name>
<reference evidence="2 3" key="1">
    <citation type="submission" date="2019-06" db="EMBL/GenBank/DDBJ databases">
        <title>New taxonomy in bacterial strain CC-CFT640, isolated from vineyard.</title>
        <authorList>
            <person name="Lin S.-Y."/>
            <person name="Tsai C.-F."/>
            <person name="Young C.-C."/>
        </authorList>
    </citation>
    <scope>NUCLEOTIDE SEQUENCE [LARGE SCALE GENOMIC DNA]</scope>
    <source>
        <strain evidence="2 3">CC-CFT640</strain>
    </source>
</reference>
<keyword evidence="1" id="KW-0175">Coiled coil</keyword>
<protein>
    <submittedName>
        <fullName evidence="2">DUF899 domain-containing protein</fullName>
    </submittedName>
</protein>
<sequence length="190" mass="21427">MKYVDATRRLAEHRDRIAALREEMRKMQDAIEPQEVADYSLATPQGEVRLSALFGDKDDLFVIHNMGASCRYCTMWADGFNGVYDHLASRAAFVVCSPDAPAAQKRFADSRGWRFPMVSHQNTSFAADMGYRAENGSHQPGISVFRRDNGRIMRVSDTDMGPGDAFCSVWHFFDMLPGGAGDWAPQFKYR</sequence>
<feature type="coiled-coil region" evidence="1">
    <location>
        <begin position="3"/>
        <end position="30"/>
    </location>
</feature>
<evidence type="ECO:0000313" key="2">
    <source>
        <dbReference type="EMBL" id="TXL73443.1"/>
    </source>
</evidence>
<accession>A0A5C8PI13</accession>
<dbReference type="InterPro" id="IPR036249">
    <property type="entry name" value="Thioredoxin-like_sf"/>
</dbReference>
<dbReference type="SUPFAM" id="SSF52833">
    <property type="entry name" value="Thioredoxin-like"/>
    <property type="match status" value="1"/>
</dbReference>
<dbReference type="InterPro" id="IPR010296">
    <property type="entry name" value="DUF899_thioredox"/>
</dbReference>
<organism evidence="2 3">
    <name type="scientific">Vineibacter terrae</name>
    <dbReference type="NCBI Taxonomy" id="2586908"/>
    <lineage>
        <taxon>Bacteria</taxon>
        <taxon>Pseudomonadati</taxon>
        <taxon>Pseudomonadota</taxon>
        <taxon>Alphaproteobacteria</taxon>
        <taxon>Hyphomicrobiales</taxon>
        <taxon>Vineibacter</taxon>
    </lineage>
</organism>
<dbReference type="Gene3D" id="3.40.30.10">
    <property type="entry name" value="Glutaredoxin"/>
    <property type="match status" value="1"/>
</dbReference>
<evidence type="ECO:0000256" key="1">
    <source>
        <dbReference type="SAM" id="Coils"/>
    </source>
</evidence>
<dbReference type="RefSeq" id="WP_147848965.1">
    <property type="nucleotide sequence ID" value="NZ_VDUZ01000025.1"/>
</dbReference>
<dbReference type="EMBL" id="VDUZ01000025">
    <property type="protein sequence ID" value="TXL73443.1"/>
    <property type="molecule type" value="Genomic_DNA"/>
</dbReference>
<gene>
    <name evidence="2" type="ORF">FHP25_21155</name>
</gene>